<dbReference type="OrthoDB" id="9807157at2"/>
<dbReference type="Gene3D" id="3.90.1150.10">
    <property type="entry name" value="Aspartate Aminotransferase, domain 1"/>
    <property type="match status" value="1"/>
</dbReference>
<proteinExistence type="predicted"/>
<dbReference type="InterPro" id="IPR015422">
    <property type="entry name" value="PyrdxlP-dep_Trfase_small"/>
</dbReference>
<name>A0A1X1ZZG0_9MYCO</name>
<organism evidence="1 2">
    <name type="scientific">Mycobacterium palustre</name>
    <dbReference type="NCBI Taxonomy" id="153971"/>
    <lineage>
        <taxon>Bacteria</taxon>
        <taxon>Bacillati</taxon>
        <taxon>Actinomycetota</taxon>
        <taxon>Actinomycetes</taxon>
        <taxon>Mycobacteriales</taxon>
        <taxon>Mycobacteriaceae</taxon>
        <taxon>Mycobacterium</taxon>
        <taxon>Mycobacterium simiae complex</taxon>
    </lineage>
</organism>
<dbReference type="AlphaFoldDB" id="A0A1X1ZZG0"/>
<dbReference type="EMBL" id="LQPJ01000024">
    <property type="protein sequence ID" value="ORW32363.1"/>
    <property type="molecule type" value="Genomic_DNA"/>
</dbReference>
<dbReference type="STRING" id="153971.AWC19_01480"/>
<comment type="caution">
    <text evidence="1">The sequence shown here is derived from an EMBL/GenBank/DDBJ whole genome shotgun (WGS) entry which is preliminary data.</text>
</comment>
<gene>
    <name evidence="1" type="ORF">AWC19_01480</name>
</gene>
<dbReference type="Proteomes" id="UP000193529">
    <property type="component" value="Unassembled WGS sequence"/>
</dbReference>
<evidence type="ECO:0000313" key="1">
    <source>
        <dbReference type="EMBL" id="ORW32363.1"/>
    </source>
</evidence>
<protein>
    <recommendedName>
        <fullName evidence="3">Aminotransferase class I/classII domain-containing protein</fullName>
    </recommendedName>
</protein>
<reference evidence="1 2" key="1">
    <citation type="submission" date="2016-01" db="EMBL/GenBank/DDBJ databases">
        <title>The new phylogeny of the genus Mycobacterium.</title>
        <authorList>
            <person name="Tarcisio F."/>
            <person name="Conor M."/>
            <person name="Antonella G."/>
            <person name="Elisabetta G."/>
            <person name="Giulia F.S."/>
            <person name="Sara T."/>
            <person name="Anna F."/>
            <person name="Clotilde B."/>
            <person name="Roberto B."/>
            <person name="Veronica D.S."/>
            <person name="Fabio R."/>
            <person name="Monica P."/>
            <person name="Olivier J."/>
            <person name="Enrico T."/>
            <person name="Nicola S."/>
        </authorList>
    </citation>
    <scope>NUCLEOTIDE SEQUENCE [LARGE SCALE GENOMIC DNA]</scope>
    <source>
        <strain evidence="1 2">DSM 44572</strain>
    </source>
</reference>
<dbReference type="InterPro" id="IPR015424">
    <property type="entry name" value="PyrdxlP-dep_Trfase"/>
</dbReference>
<dbReference type="SUPFAM" id="SSF53383">
    <property type="entry name" value="PLP-dependent transferases"/>
    <property type="match status" value="1"/>
</dbReference>
<sequence>MNTDPTLYLIAPTPTKRRATGRWALGEHLRRVRENSALFVCLAREAGIDTADSACAPMIACVVGRSATALRLTDALWRRGVSADAIVFPAVPENQARLRFFVTSCHSAEQIRFMVAALAEELALLNAAV</sequence>
<evidence type="ECO:0008006" key="3">
    <source>
        <dbReference type="Google" id="ProtNLM"/>
    </source>
</evidence>
<evidence type="ECO:0000313" key="2">
    <source>
        <dbReference type="Proteomes" id="UP000193529"/>
    </source>
</evidence>
<accession>A0A1X1ZZG0</accession>
<keyword evidence="2" id="KW-1185">Reference proteome</keyword>
<dbReference type="RefSeq" id="WP_085076587.1">
    <property type="nucleotide sequence ID" value="NZ_JACKRZ010000204.1"/>
</dbReference>